<dbReference type="PIRSF" id="PIRSF030140">
    <property type="entry name" value="UCP030140"/>
    <property type="match status" value="1"/>
</dbReference>
<dbReference type="GeneID" id="71514278"/>
<reference evidence="2 4" key="1">
    <citation type="submission" date="2016-11" db="EMBL/GenBank/DDBJ databases">
        <title>Complete genome sequencing of Virgibacillus halodenitrificans PDB-F2.</title>
        <authorList>
            <person name="Sun Z."/>
            <person name="Zhou Y."/>
            <person name="Li H."/>
        </authorList>
    </citation>
    <scope>NUCLEOTIDE SEQUENCE [LARGE SCALE GENOMIC DNA]</scope>
    <source>
        <strain evidence="2 4">PDB-F2</strain>
    </source>
</reference>
<dbReference type="SUPFAM" id="SSF101386">
    <property type="entry name" value="all-alpha NTP pyrophosphatases"/>
    <property type="match status" value="1"/>
</dbReference>
<dbReference type="Proteomes" id="UP000182945">
    <property type="component" value="Chromosome"/>
</dbReference>
<gene>
    <name evidence="2" type="ORF">BME96_07730</name>
    <name evidence="3" type="ORF">IC602_13945</name>
</gene>
<dbReference type="InterPro" id="IPR014871">
    <property type="entry name" value="dUTPase/dCTP_pyrophosphatase"/>
</dbReference>
<sequence length="161" mass="19484">MNWKQLYNMQKELDRYIEKNNNLENKNVFQEKHLALLVELGELANETRCFKFWSQKPRNEKHIILEEYVDGIHFILSLGIENDYYYMSEKKTMPTFTETEQFIKVFQACTLFHSFPTEENYQAMFESYLQLGKLLGFTEEDIQRAYLQKNEVNFKRQDTGY</sequence>
<dbReference type="EMBL" id="JACWEZ010000009">
    <property type="protein sequence ID" value="MBD1223703.1"/>
    <property type="molecule type" value="Genomic_DNA"/>
</dbReference>
<accession>A0AAC9NKN5</accession>
<evidence type="ECO:0000313" key="4">
    <source>
        <dbReference type="Proteomes" id="UP000182945"/>
    </source>
</evidence>
<dbReference type="Gene3D" id="1.10.4010.10">
    <property type="entry name" value="Type II deoxyuridine triphosphatase"/>
    <property type="match status" value="1"/>
</dbReference>
<dbReference type="InterPro" id="IPR016947">
    <property type="entry name" value="UCP030140"/>
</dbReference>
<evidence type="ECO:0000313" key="2">
    <source>
        <dbReference type="EMBL" id="APC48070.1"/>
    </source>
</evidence>
<reference evidence="3 5" key="2">
    <citation type="submission" date="2020-09" db="EMBL/GenBank/DDBJ databases">
        <title>Draft Genome Sequences of Oil-Oxidizing Bacteria Halomonas titanicae, Marinobacter lutaoensis, and Virgibacillus halodenitrificans Isolated from Highly Saline Environments.</title>
        <authorList>
            <person name="Grouzdev D.S."/>
            <person name="Sokolova D.S."/>
            <person name="Semenova E.M."/>
            <person name="Borzenkov I.A."/>
            <person name="Bidzhieva S.K."/>
            <person name="Poltaraus A.B."/>
            <person name="Nazina T.N."/>
        </authorList>
    </citation>
    <scope>NUCLEOTIDE SEQUENCE [LARGE SCALE GENOMIC DNA]</scope>
    <source>
        <strain evidence="3 5">VKM B-3472D</strain>
    </source>
</reference>
<keyword evidence="5" id="KW-1185">Reference proteome</keyword>
<name>A0AAC9NKN5_VIRHA</name>
<organism evidence="2 4">
    <name type="scientific">Virgibacillus halodenitrificans</name>
    <name type="common">Bacillus halodenitrificans</name>
    <dbReference type="NCBI Taxonomy" id="1482"/>
    <lineage>
        <taxon>Bacteria</taxon>
        <taxon>Bacillati</taxon>
        <taxon>Bacillota</taxon>
        <taxon>Bacilli</taxon>
        <taxon>Bacillales</taxon>
        <taxon>Bacillaceae</taxon>
        <taxon>Virgibacillus</taxon>
    </lineage>
</organism>
<evidence type="ECO:0000313" key="3">
    <source>
        <dbReference type="EMBL" id="MBD1223703.1"/>
    </source>
</evidence>
<dbReference type="Pfam" id="PF08761">
    <property type="entry name" value="dUTPase_2"/>
    <property type="match status" value="1"/>
</dbReference>
<dbReference type="CDD" id="cd11527">
    <property type="entry name" value="NTP-PPase_dUTPase"/>
    <property type="match status" value="1"/>
</dbReference>
<dbReference type="KEGG" id="vhl:BME96_07730"/>
<dbReference type="Proteomes" id="UP000621631">
    <property type="component" value="Unassembled WGS sequence"/>
</dbReference>
<dbReference type="EMBL" id="CP017962">
    <property type="protein sequence ID" value="APC48070.1"/>
    <property type="molecule type" value="Genomic_DNA"/>
</dbReference>
<keyword evidence="1" id="KW-0175">Coiled coil</keyword>
<evidence type="ECO:0000313" key="5">
    <source>
        <dbReference type="Proteomes" id="UP000621631"/>
    </source>
</evidence>
<feature type="coiled-coil region" evidence="1">
    <location>
        <begin position="6"/>
        <end position="33"/>
    </location>
</feature>
<dbReference type="AlphaFoldDB" id="A0AAC9NKN5"/>
<dbReference type="RefSeq" id="WP_019376742.1">
    <property type="nucleotide sequence ID" value="NZ_CP017962.1"/>
</dbReference>
<evidence type="ECO:0000256" key="1">
    <source>
        <dbReference type="SAM" id="Coils"/>
    </source>
</evidence>
<protein>
    <submittedName>
        <fullName evidence="3">dUTP diphosphatase</fullName>
    </submittedName>
    <submittedName>
        <fullName evidence="2">dUTPase</fullName>
    </submittedName>
</protein>
<proteinExistence type="predicted"/>